<accession>A0A1F6D3L6</accession>
<evidence type="ECO:0000259" key="2">
    <source>
        <dbReference type="Pfam" id="PF02169"/>
    </source>
</evidence>
<protein>
    <recommendedName>
        <fullName evidence="2">Lipoprotein LPP20-like domain-containing protein</fullName>
    </recommendedName>
</protein>
<dbReference type="Pfam" id="PF02169">
    <property type="entry name" value="LPP20"/>
    <property type="match status" value="1"/>
</dbReference>
<dbReference type="AlphaFoldDB" id="A0A1F6D3L6"/>
<name>A0A1F6D3L6_HANXR</name>
<proteinExistence type="predicted"/>
<dbReference type="InterPro" id="IPR024952">
    <property type="entry name" value="LPP20-like_dom"/>
</dbReference>
<evidence type="ECO:0000313" key="3">
    <source>
        <dbReference type="EMBL" id="OGG56028.1"/>
    </source>
</evidence>
<feature type="domain" description="Lipoprotein LPP20-like" evidence="2">
    <location>
        <begin position="63"/>
        <end position="132"/>
    </location>
</feature>
<evidence type="ECO:0000256" key="1">
    <source>
        <dbReference type="SAM" id="SignalP"/>
    </source>
</evidence>
<gene>
    <name evidence="3" type="ORF">A3F84_28830</name>
</gene>
<dbReference type="EMBL" id="MFKF01000053">
    <property type="protein sequence ID" value="OGG56028.1"/>
    <property type="molecule type" value="Genomic_DNA"/>
</dbReference>
<reference evidence="3 4" key="1">
    <citation type="journal article" date="2016" name="Nat. Commun.">
        <title>Thousands of microbial genomes shed light on interconnected biogeochemical processes in an aquifer system.</title>
        <authorList>
            <person name="Anantharaman K."/>
            <person name="Brown C.T."/>
            <person name="Hug L.A."/>
            <person name="Sharon I."/>
            <person name="Castelle C.J."/>
            <person name="Probst A.J."/>
            <person name="Thomas B.C."/>
            <person name="Singh A."/>
            <person name="Wilkins M.J."/>
            <person name="Karaoz U."/>
            <person name="Brodie E.L."/>
            <person name="Williams K.H."/>
            <person name="Hubbard S.S."/>
            <person name="Banfield J.F."/>
        </authorList>
    </citation>
    <scope>NUCLEOTIDE SEQUENCE [LARGE SCALE GENOMIC DNA]</scope>
    <source>
        <strain evidence="4">RIFCSPLOWO2_12_FULL_64_10</strain>
    </source>
</reference>
<keyword evidence="1" id="KW-0732">Signal</keyword>
<feature type="signal peptide" evidence="1">
    <location>
        <begin position="1"/>
        <end position="28"/>
    </location>
</feature>
<feature type="chain" id="PRO_5009523667" description="Lipoprotein LPP20-like domain-containing protein" evidence="1">
    <location>
        <begin position="29"/>
        <end position="281"/>
    </location>
</feature>
<comment type="caution">
    <text evidence="3">The sequence shown here is derived from an EMBL/GenBank/DDBJ whole genome shotgun (WGS) entry which is preliminary data.</text>
</comment>
<dbReference type="Proteomes" id="UP000178606">
    <property type="component" value="Unassembled WGS sequence"/>
</dbReference>
<organism evidence="3 4">
    <name type="scientific">Handelsmanbacteria sp. (strain RIFCSPLOWO2_12_FULL_64_10)</name>
    <dbReference type="NCBI Taxonomy" id="1817868"/>
    <lineage>
        <taxon>Bacteria</taxon>
        <taxon>Candidatus Handelsmaniibacteriota</taxon>
    </lineage>
</organism>
<evidence type="ECO:0000313" key="4">
    <source>
        <dbReference type="Proteomes" id="UP000178606"/>
    </source>
</evidence>
<sequence length="281" mass="29053">MSKKIRFSLLLPCLISCLVIVPSTLAQAPASASSSGIDWNSDVITAVGIGAPPPTAVNVAQARAMAVRAALVDARRNLLSELKGVAINAETTVENQITTSDVIHEKVEGMIKGSRQVGQPKYLSDGSVEVTVAMKRSDLANVVLPDAGFAPAPATPATPPPPPPAPAPGAYTGLIIDARGLSVTPAMSPKVLDDNGQEVYGASFVTRDYAVKHGVAGYVKDLDGAKKNERAGTNPLVVKGVSAAGTNKTDVTLSAEDAAKVRDAAQTQSFLSQCKVLFVID</sequence>